<dbReference type="Proteomes" id="UP001500621">
    <property type="component" value="Unassembled WGS sequence"/>
</dbReference>
<keyword evidence="2" id="KW-0732">Signal</keyword>
<keyword evidence="1" id="KW-0812">Transmembrane</keyword>
<evidence type="ECO:0000313" key="3">
    <source>
        <dbReference type="EMBL" id="GAA4685225.1"/>
    </source>
</evidence>
<evidence type="ECO:0000256" key="1">
    <source>
        <dbReference type="SAM" id="Phobius"/>
    </source>
</evidence>
<keyword evidence="4" id="KW-1185">Reference proteome</keyword>
<keyword evidence="1" id="KW-0472">Membrane</keyword>
<feature type="chain" id="PRO_5046376512" description="LPXTG cell wall anchor domain-containing protein" evidence="2">
    <location>
        <begin position="18"/>
        <end position="63"/>
    </location>
</feature>
<comment type="caution">
    <text evidence="3">The sequence shown here is derived from an EMBL/GenBank/DDBJ whole genome shotgun (WGS) entry which is preliminary data.</text>
</comment>
<feature type="signal peptide" evidence="2">
    <location>
        <begin position="1"/>
        <end position="17"/>
    </location>
</feature>
<evidence type="ECO:0000256" key="2">
    <source>
        <dbReference type="SAM" id="SignalP"/>
    </source>
</evidence>
<dbReference type="EMBL" id="BAABIM010000002">
    <property type="protein sequence ID" value="GAA4685225.1"/>
    <property type="molecule type" value="Genomic_DNA"/>
</dbReference>
<proteinExistence type="predicted"/>
<name>A0ABP8WAA5_9ACTN</name>
<dbReference type="RefSeq" id="WP_345265956.1">
    <property type="nucleotide sequence ID" value="NZ_BAABIM010000002.1"/>
</dbReference>
<keyword evidence="1" id="KW-1133">Transmembrane helix</keyword>
<reference evidence="4" key="1">
    <citation type="journal article" date="2019" name="Int. J. Syst. Evol. Microbiol.">
        <title>The Global Catalogue of Microorganisms (GCM) 10K type strain sequencing project: providing services to taxonomists for standard genome sequencing and annotation.</title>
        <authorList>
            <consortium name="The Broad Institute Genomics Platform"/>
            <consortium name="The Broad Institute Genome Sequencing Center for Infectious Disease"/>
            <person name="Wu L."/>
            <person name="Ma J."/>
        </authorList>
    </citation>
    <scope>NUCLEOTIDE SEQUENCE [LARGE SCALE GENOMIC DNA]</scope>
    <source>
        <strain evidence="4">JCM 18127</strain>
    </source>
</reference>
<accession>A0ABP8WAA5</accession>
<gene>
    <name evidence="3" type="ORF">GCM10023226_23410</name>
</gene>
<feature type="transmembrane region" description="Helical" evidence="1">
    <location>
        <begin position="32"/>
        <end position="52"/>
    </location>
</feature>
<evidence type="ECO:0008006" key="5">
    <source>
        <dbReference type="Google" id="ProtNLM"/>
    </source>
</evidence>
<sequence length="63" mass="6319">MLAVVLLALAAPGAAAAADPAPSGVEPSTPWLFAAIGAGIGFAFLVGVFLLARRQRGRDDDQA</sequence>
<protein>
    <recommendedName>
        <fullName evidence="5">LPXTG cell wall anchor domain-containing protein</fullName>
    </recommendedName>
</protein>
<evidence type="ECO:0000313" key="4">
    <source>
        <dbReference type="Proteomes" id="UP001500621"/>
    </source>
</evidence>
<organism evidence="3 4">
    <name type="scientific">Nocardioides nanhaiensis</name>
    <dbReference type="NCBI Taxonomy" id="1476871"/>
    <lineage>
        <taxon>Bacteria</taxon>
        <taxon>Bacillati</taxon>
        <taxon>Actinomycetota</taxon>
        <taxon>Actinomycetes</taxon>
        <taxon>Propionibacteriales</taxon>
        <taxon>Nocardioidaceae</taxon>
        <taxon>Nocardioides</taxon>
    </lineage>
</organism>